<proteinExistence type="predicted"/>
<reference evidence="1" key="1">
    <citation type="journal article" date="2018" name="DNA Res.">
        <title>Multiple hybrid de novo genome assembly of finger millet, an orphan allotetraploid crop.</title>
        <authorList>
            <person name="Hatakeyama M."/>
            <person name="Aluri S."/>
            <person name="Balachadran M.T."/>
            <person name="Sivarajan S.R."/>
            <person name="Patrignani A."/>
            <person name="Gruter S."/>
            <person name="Poveda L."/>
            <person name="Shimizu-Inatsugi R."/>
            <person name="Baeten J."/>
            <person name="Francoijs K.J."/>
            <person name="Nataraja K.N."/>
            <person name="Reddy Y.A.N."/>
            <person name="Phadnis S."/>
            <person name="Ravikumar R.L."/>
            <person name="Schlapbach R."/>
            <person name="Sreeman S.M."/>
            <person name="Shimizu K.K."/>
        </authorList>
    </citation>
    <scope>NUCLEOTIDE SEQUENCE</scope>
</reference>
<reference evidence="1" key="2">
    <citation type="submission" date="2021-12" db="EMBL/GenBank/DDBJ databases">
        <title>Resequencing data analysis of finger millet.</title>
        <authorList>
            <person name="Hatakeyama M."/>
            <person name="Aluri S."/>
            <person name="Balachadran M.T."/>
            <person name="Sivarajan S.R."/>
            <person name="Poveda L."/>
            <person name="Shimizu-Inatsugi R."/>
            <person name="Schlapbach R."/>
            <person name="Sreeman S.M."/>
            <person name="Shimizu K.K."/>
        </authorList>
    </citation>
    <scope>NUCLEOTIDE SEQUENCE</scope>
</reference>
<name>A0AAV5ED29_ELECO</name>
<dbReference type="Proteomes" id="UP001054889">
    <property type="component" value="Unassembled WGS sequence"/>
</dbReference>
<dbReference type="AlphaFoldDB" id="A0AAV5ED29"/>
<sequence length="95" mass="11350">MPFVRKRGWRKRTVYQALRGSAWLKDIIGGLSVLATWQLIQLWAVVQHTQLQEEPDRHCWTPNASGEFTTKSAYQRFFVGSTKFEPYKRLWKWLH</sequence>
<dbReference type="EMBL" id="BQKI01000075">
    <property type="protein sequence ID" value="GJN20422.1"/>
    <property type="molecule type" value="Genomic_DNA"/>
</dbReference>
<evidence type="ECO:0000313" key="2">
    <source>
        <dbReference type="Proteomes" id="UP001054889"/>
    </source>
</evidence>
<organism evidence="1 2">
    <name type="scientific">Eleusine coracana subsp. coracana</name>
    <dbReference type="NCBI Taxonomy" id="191504"/>
    <lineage>
        <taxon>Eukaryota</taxon>
        <taxon>Viridiplantae</taxon>
        <taxon>Streptophyta</taxon>
        <taxon>Embryophyta</taxon>
        <taxon>Tracheophyta</taxon>
        <taxon>Spermatophyta</taxon>
        <taxon>Magnoliopsida</taxon>
        <taxon>Liliopsida</taxon>
        <taxon>Poales</taxon>
        <taxon>Poaceae</taxon>
        <taxon>PACMAD clade</taxon>
        <taxon>Chloridoideae</taxon>
        <taxon>Cynodonteae</taxon>
        <taxon>Eleusininae</taxon>
        <taxon>Eleusine</taxon>
    </lineage>
</organism>
<evidence type="ECO:0000313" key="1">
    <source>
        <dbReference type="EMBL" id="GJN20422.1"/>
    </source>
</evidence>
<gene>
    <name evidence="1" type="primary">gb07798</name>
    <name evidence="1" type="ORF">PR202_gb07798</name>
</gene>
<accession>A0AAV5ED29</accession>
<keyword evidence="2" id="KW-1185">Reference proteome</keyword>
<comment type="caution">
    <text evidence="1">The sequence shown here is derived from an EMBL/GenBank/DDBJ whole genome shotgun (WGS) entry which is preliminary data.</text>
</comment>
<protein>
    <submittedName>
        <fullName evidence="1">Uncharacterized protein</fullName>
    </submittedName>
</protein>